<dbReference type="Proteomes" id="UP000275078">
    <property type="component" value="Unassembled WGS sequence"/>
</dbReference>
<dbReference type="Pfam" id="PF13489">
    <property type="entry name" value="Methyltransf_23"/>
    <property type="match status" value="1"/>
</dbReference>
<evidence type="ECO:0000256" key="1">
    <source>
        <dbReference type="SAM" id="MobiDB-lite"/>
    </source>
</evidence>
<dbReference type="InterPro" id="IPR029063">
    <property type="entry name" value="SAM-dependent_MTases_sf"/>
</dbReference>
<gene>
    <name evidence="2" type="ORF">BJ508DRAFT_411466</name>
</gene>
<dbReference type="STRING" id="1160509.A0A3N4IXC9"/>
<protein>
    <submittedName>
        <fullName evidence="2">S-adenosyl-L-methionine-dependent methyltransferase</fullName>
    </submittedName>
</protein>
<dbReference type="AlphaFoldDB" id="A0A3N4IXC9"/>
<feature type="region of interest" description="Disordered" evidence="1">
    <location>
        <begin position="1"/>
        <end position="24"/>
    </location>
</feature>
<keyword evidence="2" id="KW-0489">Methyltransferase</keyword>
<evidence type="ECO:0000313" key="2">
    <source>
        <dbReference type="EMBL" id="RPA86304.1"/>
    </source>
</evidence>
<evidence type="ECO:0000313" key="3">
    <source>
        <dbReference type="Proteomes" id="UP000275078"/>
    </source>
</evidence>
<dbReference type="GO" id="GO:0032259">
    <property type="term" value="P:methylation"/>
    <property type="evidence" value="ECO:0007669"/>
    <property type="project" value="UniProtKB-KW"/>
</dbReference>
<dbReference type="PANTHER" id="PTHR43591:SF24">
    <property type="entry name" value="2-METHOXY-6-POLYPRENYL-1,4-BENZOQUINOL METHYLASE, MITOCHONDRIAL"/>
    <property type="match status" value="1"/>
</dbReference>
<dbReference type="Gene3D" id="3.40.50.150">
    <property type="entry name" value="Vaccinia Virus protein VP39"/>
    <property type="match status" value="1"/>
</dbReference>
<feature type="compositionally biased region" description="Low complexity" evidence="1">
    <location>
        <begin position="1"/>
        <end position="11"/>
    </location>
</feature>
<name>A0A3N4IXC9_ASCIM</name>
<proteinExistence type="predicted"/>
<organism evidence="2 3">
    <name type="scientific">Ascobolus immersus RN42</name>
    <dbReference type="NCBI Taxonomy" id="1160509"/>
    <lineage>
        <taxon>Eukaryota</taxon>
        <taxon>Fungi</taxon>
        <taxon>Dikarya</taxon>
        <taxon>Ascomycota</taxon>
        <taxon>Pezizomycotina</taxon>
        <taxon>Pezizomycetes</taxon>
        <taxon>Pezizales</taxon>
        <taxon>Ascobolaceae</taxon>
        <taxon>Ascobolus</taxon>
    </lineage>
</organism>
<sequence length="352" mass="39862">MASSITDSPISIDDDASSQRSLLGKEQSASFDFVYENGRRYSSSKYSLIPTDETEEERLDLVHHLWGLLLRGELHRARLEGTGERGAEEQPFRVLDLGTGTGLWAMDFGDTYPHTQVTGMDLLEMEHDWVPPNVKFEVADYEEEWEFRHKFDYIHCRNLVGSVKDYAGLAERIYKNLVPGGVVEFQECHITGTYSEDATLHPASTIKQYSKYLAEAGEVLGQPMDVAPNLKSYLEGAGFIDVEVYEGRCPVGIWPRNKPQKELGSVAQEVLQTGVEAYGLAAFTRILGWDSERAKEFCEEVVREFNNRKVHKIYPIFVVTGRKKNETMMPRQAMNAGIVPIGNIGWNPTRNW</sequence>
<dbReference type="SUPFAM" id="SSF53335">
    <property type="entry name" value="S-adenosyl-L-methionine-dependent methyltransferases"/>
    <property type="match status" value="1"/>
</dbReference>
<reference evidence="2 3" key="1">
    <citation type="journal article" date="2018" name="Nat. Ecol. Evol.">
        <title>Pezizomycetes genomes reveal the molecular basis of ectomycorrhizal truffle lifestyle.</title>
        <authorList>
            <person name="Murat C."/>
            <person name="Payen T."/>
            <person name="Noel B."/>
            <person name="Kuo A."/>
            <person name="Morin E."/>
            <person name="Chen J."/>
            <person name="Kohler A."/>
            <person name="Krizsan K."/>
            <person name="Balestrini R."/>
            <person name="Da Silva C."/>
            <person name="Montanini B."/>
            <person name="Hainaut M."/>
            <person name="Levati E."/>
            <person name="Barry K.W."/>
            <person name="Belfiori B."/>
            <person name="Cichocki N."/>
            <person name="Clum A."/>
            <person name="Dockter R.B."/>
            <person name="Fauchery L."/>
            <person name="Guy J."/>
            <person name="Iotti M."/>
            <person name="Le Tacon F."/>
            <person name="Lindquist E.A."/>
            <person name="Lipzen A."/>
            <person name="Malagnac F."/>
            <person name="Mello A."/>
            <person name="Molinier V."/>
            <person name="Miyauchi S."/>
            <person name="Poulain J."/>
            <person name="Riccioni C."/>
            <person name="Rubini A."/>
            <person name="Sitrit Y."/>
            <person name="Splivallo R."/>
            <person name="Traeger S."/>
            <person name="Wang M."/>
            <person name="Zifcakova L."/>
            <person name="Wipf D."/>
            <person name="Zambonelli A."/>
            <person name="Paolocci F."/>
            <person name="Nowrousian M."/>
            <person name="Ottonello S."/>
            <person name="Baldrian P."/>
            <person name="Spatafora J.W."/>
            <person name="Henrissat B."/>
            <person name="Nagy L.G."/>
            <person name="Aury J.M."/>
            <person name="Wincker P."/>
            <person name="Grigoriev I.V."/>
            <person name="Bonfante P."/>
            <person name="Martin F.M."/>
        </authorList>
    </citation>
    <scope>NUCLEOTIDE SEQUENCE [LARGE SCALE GENOMIC DNA]</scope>
    <source>
        <strain evidence="2 3">RN42</strain>
    </source>
</reference>
<accession>A0A3N4IXC9</accession>
<dbReference type="OrthoDB" id="2013972at2759"/>
<dbReference type="EMBL" id="ML119650">
    <property type="protein sequence ID" value="RPA86304.1"/>
    <property type="molecule type" value="Genomic_DNA"/>
</dbReference>
<dbReference type="GO" id="GO:0008168">
    <property type="term" value="F:methyltransferase activity"/>
    <property type="evidence" value="ECO:0007669"/>
    <property type="project" value="UniProtKB-KW"/>
</dbReference>
<keyword evidence="3" id="KW-1185">Reference proteome</keyword>
<dbReference type="PANTHER" id="PTHR43591">
    <property type="entry name" value="METHYLTRANSFERASE"/>
    <property type="match status" value="1"/>
</dbReference>
<keyword evidence="2" id="KW-0808">Transferase</keyword>
<dbReference type="CDD" id="cd02440">
    <property type="entry name" value="AdoMet_MTases"/>
    <property type="match status" value="1"/>
</dbReference>